<comment type="caution">
    <text evidence="4">The sequence shown here is derived from an EMBL/GenBank/DDBJ whole genome shotgun (WGS) entry which is preliminary data.</text>
</comment>
<protein>
    <recommendedName>
        <fullName evidence="3">4'-phosphopantetheinyl transferase domain-containing protein</fullName>
    </recommendedName>
</protein>
<dbReference type="RefSeq" id="WP_062687154.1">
    <property type="nucleotide sequence ID" value="NZ_KQ758678.1"/>
</dbReference>
<dbReference type="GO" id="GO:0005829">
    <property type="term" value="C:cytosol"/>
    <property type="evidence" value="ECO:0007669"/>
    <property type="project" value="TreeGrafter"/>
</dbReference>
<proteinExistence type="inferred from homology"/>
<dbReference type="InterPro" id="IPR008278">
    <property type="entry name" value="4-PPantetheinyl_Trfase_dom"/>
</dbReference>
<keyword evidence="5" id="KW-1185">Reference proteome</keyword>
<accession>A0A0V8JIP5</accession>
<dbReference type="Gene3D" id="3.90.470.20">
    <property type="entry name" value="4'-phosphopantetheinyl transferase domain"/>
    <property type="match status" value="2"/>
</dbReference>
<dbReference type="PANTHER" id="PTHR12215">
    <property type="entry name" value="PHOSPHOPANTETHEINE TRANSFERASE"/>
    <property type="match status" value="1"/>
</dbReference>
<dbReference type="AlphaFoldDB" id="A0A0V8JIP5"/>
<feature type="domain" description="4'-phosphopantetheinyl transferase" evidence="3">
    <location>
        <begin position="118"/>
        <end position="188"/>
    </location>
</feature>
<keyword evidence="2" id="KW-0808">Transferase</keyword>
<dbReference type="InterPro" id="IPR050559">
    <property type="entry name" value="P-Pant_transferase_sf"/>
</dbReference>
<dbReference type="Pfam" id="PF01648">
    <property type="entry name" value="ACPS"/>
    <property type="match status" value="1"/>
</dbReference>
<evidence type="ECO:0000259" key="3">
    <source>
        <dbReference type="Pfam" id="PF01648"/>
    </source>
</evidence>
<dbReference type="GO" id="GO:0000287">
    <property type="term" value="F:magnesium ion binding"/>
    <property type="evidence" value="ECO:0007669"/>
    <property type="project" value="InterPro"/>
</dbReference>
<dbReference type="PANTHER" id="PTHR12215:SF10">
    <property type="entry name" value="L-AMINOADIPATE-SEMIALDEHYDE DEHYDROGENASE-PHOSPHOPANTETHEINYL TRANSFERASE"/>
    <property type="match status" value="1"/>
</dbReference>
<name>A0A0V8JIP5_9BACI</name>
<dbReference type="Proteomes" id="UP000053681">
    <property type="component" value="Unassembled WGS sequence"/>
</dbReference>
<organism evidence="4 5">
    <name type="scientific">Priestia veravalensis</name>
    <dbReference type="NCBI Taxonomy" id="1414648"/>
    <lineage>
        <taxon>Bacteria</taxon>
        <taxon>Bacillati</taxon>
        <taxon>Bacillota</taxon>
        <taxon>Bacilli</taxon>
        <taxon>Bacillales</taxon>
        <taxon>Bacillaceae</taxon>
        <taxon>Priestia</taxon>
    </lineage>
</organism>
<reference evidence="4 5" key="1">
    <citation type="submission" date="2015-11" db="EMBL/GenBank/DDBJ databases">
        <title>Bacillus caseinolyticus sp nov.</title>
        <authorList>
            <person name="Dastager S.G."/>
            <person name="Mawlankar R."/>
        </authorList>
    </citation>
    <scope>NUCLEOTIDE SEQUENCE [LARGE SCALE GENOMIC DNA]</scope>
    <source>
        <strain evidence="4 5">SGD-V-76</strain>
    </source>
</reference>
<evidence type="ECO:0000313" key="4">
    <source>
        <dbReference type="EMBL" id="KSU86844.1"/>
    </source>
</evidence>
<gene>
    <name evidence="4" type="ORF">AS180_16305</name>
</gene>
<dbReference type="InterPro" id="IPR037143">
    <property type="entry name" value="4-PPantetheinyl_Trfase_dom_sf"/>
</dbReference>
<comment type="similarity">
    <text evidence="1">Belongs to the P-Pant transferase superfamily. Gsp/Sfp/HetI/AcpT family.</text>
</comment>
<dbReference type="EMBL" id="LNQP01000063">
    <property type="protein sequence ID" value="KSU86844.1"/>
    <property type="molecule type" value="Genomic_DNA"/>
</dbReference>
<dbReference type="GO" id="GO:0019878">
    <property type="term" value="P:lysine biosynthetic process via aminoadipic acid"/>
    <property type="evidence" value="ECO:0007669"/>
    <property type="project" value="TreeGrafter"/>
</dbReference>
<evidence type="ECO:0000256" key="2">
    <source>
        <dbReference type="ARBA" id="ARBA00022679"/>
    </source>
</evidence>
<evidence type="ECO:0000256" key="1">
    <source>
        <dbReference type="ARBA" id="ARBA00010990"/>
    </source>
</evidence>
<dbReference type="SUPFAM" id="SSF56214">
    <property type="entry name" value="4'-phosphopantetheinyl transferase"/>
    <property type="match status" value="2"/>
</dbReference>
<sequence length="246" mass="28784">MLPPINKKMFLNLQTNDIHIWTVPIDFIEKDINHYKFILSKDEIRRMESFKTYSLKNEYCFIRANLRKVLSFYLKEPPEQLKFFYNDFGKPYLNNAIKFNLSHTNSVAVIAVTKDNELGIDIEFINKDIDIFEVINVAFSSQEIDLINELKGLEKYDMFYRIWTRKEALLKGLGKGLSLNPHLIDVSNYTSAFMKYRWRLIDVIVKSGYTSSLAINNNKTPINMTYFSLAGNIPNLTREVCHKSLV</sequence>
<evidence type="ECO:0000313" key="5">
    <source>
        <dbReference type="Proteomes" id="UP000053681"/>
    </source>
</evidence>
<dbReference type="GO" id="GO:0008897">
    <property type="term" value="F:holo-[acyl-carrier-protein] synthase activity"/>
    <property type="evidence" value="ECO:0007669"/>
    <property type="project" value="InterPro"/>
</dbReference>